<keyword evidence="1" id="KW-0732">Signal</keyword>
<dbReference type="PANTHER" id="PTHR42754">
    <property type="entry name" value="ENDOGLUCANASE"/>
    <property type="match status" value="1"/>
</dbReference>
<sequence>MQKITNCLWLTICCMPFFFVASKGFSQIPEVSWEKQFKINSSNYFSDVAELPGGDFILLGAIEKPDDRSFDIWIVKCNQKGDTLKSLLYKNPGNDVPIRIIYNEGKGYLVAFLNEMPQAKPKACILAVDSTLVKMWSVKAEQFSGILQTDVAVDNSGNIWWLNTFAKDDGKNTVSLQKMDDEGNKIDEFNFEGDTPSAGYSVRTLPDGTLGISCQVQPQEGNPTVHIIRMDSTGKTMWETTVPQNARTLTPQCLCCSPDNTILVGGWAGLCYNPDAPTAEQIWDYDYLLTKLSASGEVVWTQNYNREGSEKGTALAVLPNANIMAAGKCETSFSGKIGPWLLLIDKSGKMLTEKVFQFKFVNDQAARIICTSDGGFIMVGPGYIDTNYLLSGWVKKLSPLL</sequence>
<protein>
    <recommendedName>
        <fullName evidence="4">PQQ-like domain-containing protein</fullName>
    </recommendedName>
</protein>
<dbReference type="SUPFAM" id="SSF50998">
    <property type="entry name" value="Quinoprotein alcohol dehydrogenase-like"/>
    <property type="match status" value="1"/>
</dbReference>
<feature type="chain" id="PRO_5012928723" description="PQQ-like domain-containing protein" evidence="1">
    <location>
        <begin position="22"/>
        <end position="401"/>
    </location>
</feature>
<organism evidence="2 3">
    <name type="scientific">Mariniphaga anaerophila</name>
    <dbReference type="NCBI Taxonomy" id="1484053"/>
    <lineage>
        <taxon>Bacteria</taxon>
        <taxon>Pseudomonadati</taxon>
        <taxon>Bacteroidota</taxon>
        <taxon>Bacteroidia</taxon>
        <taxon>Marinilabiliales</taxon>
        <taxon>Prolixibacteraceae</taxon>
        <taxon>Mariniphaga</taxon>
    </lineage>
</organism>
<dbReference type="PANTHER" id="PTHR42754:SF1">
    <property type="entry name" value="LIPOPROTEIN"/>
    <property type="match status" value="1"/>
</dbReference>
<evidence type="ECO:0008006" key="4">
    <source>
        <dbReference type="Google" id="ProtNLM"/>
    </source>
</evidence>
<dbReference type="STRING" id="1484053.SAMN05444274_106255"/>
<keyword evidence="3" id="KW-1185">Reference proteome</keyword>
<dbReference type="Proteomes" id="UP000184164">
    <property type="component" value="Unassembled WGS sequence"/>
</dbReference>
<evidence type="ECO:0000313" key="3">
    <source>
        <dbReference type="Proteomes" id="UP000184164"/>
    </source>
</evidence>
<dbReference type="AlphaFoldDB" id="A0A1M5CTF3"/>
<dbReference type="InterPro" id="IPR011047">
    <property type="entry name" value="Quinoprotein_ADH-like_sf"/>
</dbReference>
<dbReference type="EMBL" id="FQUM01000006">
    <property type="protein sequence ID" value="SHF57940.1"/>
    <property type="molecule type" value="Genomic_DNA"/>
</dbReference>
<reference evidence="2 3" key="1">
    <citation type="submission" date="2016-11" db="EMBL/GenBank/DDBJ databases">
        <authorList>
            <person name="Jaros S."/>
            <person name="Januszkiewicz K."/>
            <person name="Wedrychowicz H."/>
        </authorList>
    </citation>
    <scope>NUCLEOTIDE SEQUENCE [LARGE SCALE GENOMIC DNA]</scope>
    <source>
        <strain evidence="2 3">DSM 26910</strain>
    </source>
</reference>
<accession>A0A1M5CTF3</accession>
<name>A0A1M5CTF3_9BACT</name>
<gene>
    <name evidence="2" type="ORF">SAMN05444274_106255</name>
</gene>
<evidence type="ECO:0000256" key="1">
    <source>
        <dbReference type="SAM" id="SignalP"/>
    </source>
</evidence>
<evidence type="ECO:0000313" key="2">
    <source>
        <dbReference type="EMBL" id="SHF57940.1"/>
    </source>
</evidence>
<proteinExistence type="predicted"/>
<feature type="signal peptide" evidence="1">
    <location>
        <begin position="1"/>
        <end position="21"/>
    </location>
</feature>